<feature type="compositionally biased region" description="Polar residues" evidence="11">
    <location>
        <begin position="1"/>
        <end position="24"/>
    </location>
</feature>
<dbReference type="SUPFAM" id="SSF109604">
    <property type="entry name" value="HD-domain/PDEase-like"/>
    <property type="match status" value="1"/>
</dbReference>
<evidence type="ECO:0000313" key="15">
    <source>
        <dbReference type="Proteomes" id="UP001155604"/>
    </source>
</evidence>
<evidence type="ECO:0000256" key="11">
    <source>
        <dbReference type="SAM" id="MobiDB-lite"/>
    </source>
</evidence>
<evidence type="ECO:0000256" key="2">
    <source>
        <dbReference type="ARBA" id="ARBA00004202"/>
    </source>
</evidence>
<reference evidence="14" key="1">
    <citation type="journal article" date="2023" name="Int. J. Syst. Evol. Microbiol.">
        <title>&lt;i&gt;Shewanella septentrionalis&lt;/i&gt; sp. nov. and &lt;i&gt;Shewanella holmiensis&lt;/i&gt; sp. nov., isolated from Baltic Sea water and sediments.</title>
        <authorList>
            <person name="Martin-Rodriguez A.J."/>
            <person name="Thorell K."/>
            <person name="Joffre E."/>
            <person name="Jensie-Markopoulos S."/>
            <person name="Moore E.R.B."/>
            <person name="Sjoling A."/>
        </authorList>
    </citation>
    <scope>NUCLEOTIDE SEQUENCE</scope>
    <source>
        <strain evidence="14">SP1W3</strain>
    </source>
</reference>
<accession>A0A9X2WVT8</accession>
<dbReference type="EMBL" id="JAMTCC010000022">
    <property type="protein sequence ID" value="MCT7946378.1"/>
    <property type="molecule type" value="Genomic_DNA"/>
</dbReference>
<dbReference type="CDD" id="cd24053">
    <property type="entry name" value="ASKHA_NBD_EcPPX-GppA-like"/>
    <property type="match status" value="1"/>
</dbReference>
<dbReference type="InterPro" id="IPR030673">
    <property type="entry name" value="PyroPPase_GppA_Ppx"/>
</dbReference>
<evidence type="ECO:0000256" key="9">
    <source>
        <dbReference type="ARBA" id="ARBA00023136"/>
    </source>
</evidence>
<dbReference type="EC" id="3.6.1.11" evidence="5"/>
<evidence type="ECO:0000256" key="7">
    <source>
        <dbReference type="ARBA" id="ARBA00022475"/>
    </source>
</evidence>
<keyword evidence="8 14" id="KW-0378">Hydrolase</keyword>
<comment type="similarity">
    <text evidence="3">Belongs to the GppA/Ppx family.</text>
</comment>
<evidence type="ECO:0000313" key="14">
    <source>
        <dbReference type="EMBL" id="MCT7946378.1"/>
    </source>
</evidence>
<comment type="subunit">
    <text evidence="4">Homodimer.</text>
</comment>
<dbReference type="InterPro" id="IPR022371">
    <property type="entry name" value="Exopolyphosphatase"/>
</dbReference>
<evidence type="ECO:0000256" key="1">
    <source>
        <dbReference type="ARBA" id="ARBA00001946"/>
    </source>
</evidence>
<dbReference type="AlphaFoldDB" id="A0A9X2WVT8"/>
<keyword evidence="9" id="KW-0472">Membrane</keyword>
<evidence type="ECO:0000256" key="8">
    <source>
        <dbReference type="ARBA" id="ARBA00022801"/>
    </source>
</evidence>
<comment type="subcellular location">
    <subcellularLocation>
        <location evidence="2">Cell membrane</location>
        <topology evidence="2">Peripheral membrane protein</topology>
    </subcellularLocation>
</comment>
<evidence type="ECO:0000256" key="5">
    <source>
        <dbReference type="ARBA" id="ARBA00012451"/>
    </source>
</evidence>
<dbReference type="InterPro" id="IPR050273">
    <property type="entry name" value="GppA/Ppx_hydrolase"/>
</dbReference>
<dbReference type="Proteomes" id="UP001155604">
    <property type="component" value="Unassembled WGS sequence"/>
</dbReference>
<dbReference type="InterPro" id="IPR048950">
    <property type="entry name" value="Ppx_GppA_C"/>
</dbReference>
<dbReference type="InterPro" id="IPR043129">
    <property type="entry name" value="ATPase_NBD"/>
</dbReference>
<feature type="domain" description="Ppx/GppA phosphatase C-terminal" evidence="13">
    <location>
        <begin position="332"/>
        <end position="501"/>
    </location>
</feature>
<feature type="region of interest" description="Disordered" evidence="11">
    <location>
        <begin position="1"/>
        <end position="26"/>
    </location>
</feature>
<dbReference type="Pfam" id="PF02541">
    <property type="entry name" value="Ppx-GppA"/>
    <property type="match status" value="1"/>
</dbReference>
<dbReference type="Gene3D" id="3.30.420.40">
    <property type="match status" value="1"/>
</dbReference>
<dbReference type="Gene3D" id="1.10.3210.10">
    <property type="entry name" value="Hypothetical protein af1432"/>
    <property type="match status" value="1"/>
</dbReference>
<comment type="catalytic activity">
    <reaction evidence="10">
        <text>[phosphate](n) + H2O = [phosphate](n-1) + phosphate + H(+)</text>
        <dbReference type="Rhea" id="RHEA:21528"/>
        <dbReference type="Rhea" id="RHEA-COMP:9859"/>
        <dbReference type="Rhea" id="RHEA-COMP:14279"/>
        <dbReference type="ChEBI" id="CHEBI:15377"/>
        <dbReference type="ChEBI" id="CHEBI:15378"/>
        <dbReference type="ChEBI" id="CHEBI:16838"/>
        <dbReference type="ChEBI" id="CHEBI:43474"/>
        <dbReference type="EC" id="3.6.1.11"/>
    </reaction>
</comment>
<dbReference type="NCBIfam" id="TIGR03706">
    <property type="entry name" value="exo_poly_only"/>
    <property type="match status" value="1"/>
</dbReference>
<dbReference type="PANTHER" id="PTHR30005">
    <property type="entry name" value="EXOPOLYPHOSPHATASE"/>
    <property type="match status" value="1"/>
</dbReference>
<dbReference type="GO" id="GO:0006798">
    <property type="term" value="P:polyphosphate catabolic process"/>
    <property type="evidence" value="ECO:0007669"/>
    <property type="project" value="TreeGrafter"/>
</dbReference>
<dbReference type="PIRSF" id="PIRSF001267">
    <property type="entry name" value="Pyrophosphatase_GppA_Ppx"/>
    <property type="match status" value="1"/>
</dbReference>
<dbReference type="SUPFAM" id="SSF53067">
    <property type="entry name" value="Actin-like ATPase domain"/>
    <property type="match status" value="2"/>
</dbReference>
<evidence type="ECO:0000259" key="12">
    <source>
        <dbReference type="Pfam" id="PF02541"/>
    </source>
</evidence>
<dbReference type="FunFam" id="3.30.420.150:FF:000001">
    <property type="entry name" value="Guanosine-5'-triphosphate,3'-diphosphate pyrophosphatase"/>
    <property type="match status" value="1"/>
</dbReference>
<keyword evidence="15" id="KW-1185">Reference proteome</keyword>
<evidence type="ECO:0000256" key="10">
    <source>
        <dbReference type="ARBA" id="ARBA00047607"/>
    </source>
</evidence>
<evidence type="ECO:0000259" key="13">
    <source>
        <dbReference type="Pfam" id="PF21447"/>
    </source>
</evidence>
<feature type="domain" description="Ppx/GppA phosphatase N-terminal" evidence="12">
    <location>
        <begin position="45"/>
        <end position="324"/>
    </location>
</feature>
<dbReference type="GO" id="GO:0004309">
    <property type="term" value="F:exopolyphosphatase activity"/>
    <property type="evidence" value="ECO:0007669"/>
    <property type="project" value="UniProtKB-EC"/>
</dbReference>
<dbReference type="PANTHER" id="PTHR30005:SF14">
    <property type="entry name" value="EXOPOLYPHOSPHATASE"/>
    <property type="match status" value="1"/>
</dbReference>
<name>A0A9X2WVT8_9GAMM</name>
<dbReference type="Pfam" id="PF21447">
    <property type="entry name" value="Ppx-GppA_III"/>
    <property type="match status" value="1"/>
</dbReference>
<organism evidence="14 15">
    <name type="scientific">Shewanella septentrionalis</name>
    <dbReference type="NCBI Taxonomy" id="2952223"/>
    <lineage>
        <taxon>Bacteria</taxon>
        <taxon>Pseudomonadati</taxon>
        <taxon>Pseudomonadota</taxon>
        <taxon>Gammaproteobacteria</taxon>
        <taxon>Alteromonadales</taxon>
        <taxon>Shewanellaceae</taxon>
        <taxon>Shewanella</taxon>
    </lineage>
</organism>
<dbReference type="RefSeq" id="WP_012196942.1">
    <property type="nucleotide sequence ID" value="NZ_JAMTCC010000022.1"/>
</dbReference>
<dbReference type="GO" id="GO:0005886">
    <property type="term" value="C:plasma membrane"/>
    <property type="evidence" value="ECO:0007669"/>
    <property type="project" value="UniProtKB-SubCell"/>
</dbReference>
<dbReference type="FunFam" id="3.30.420.40:FF:000023">
    <property type="entry name" value="Guanosine-5'-triphosphate,3'-diphosphate pyrophosphatase"/>
    <property type="match status" value="1"/>
</dbReference>
<evidence type="ECO:0000256" key="4">
    <source>
        <dbReference type="ARBA" id="ARBA00011738"/>
    </source>
</evidence>
<comment type="cofactor">
    <cofactor evidence="1">
        <name>Mg(2+)</name>
        <dbReference type="ChEBI" id="CHEBI:18420"/>
    </cofactor>
</comment>
<dbReference type="InterPro" id="IPR003695">
    <property type="entry name" value="Ppx_GppA_N"/>
</dbReference>
<gene>
    <name evidence="14" type="primary">ppx</name>
    <name evidence="14" type="ORF">NE536_13525</name>
</gene>
<proteinExistence type="inferred from homology"/>
<sequence>MVATHSHTQQHTLLKSQAPQTNAPANAKSRHFVAIDMGSNSFHLVIAREQDGSLQILHKEKQQVQLATGLNAQNILDNDAIERGLNCLRDFNQRFSNLDQAQVRLVATHTLRIAKNRDQFIEAALAIMPYPVEVISGHEEARLIYNGIAQSQVLGKSNLVIDIGGGSTEVVIGKKNTPTQLSSLRCGCVSFNERFFIDGLITPASFRDAQSAADKQFASLSKEYFAGGWELTLGSSGTVKAICEAIQEEHGDETITLPRLKQLKIKLIKCGHISQIQFANVDDKRIPLVPAGLAILISFFRRLPIQKLEFSPGALREGVLYELAKIGQYQDIRHRTVDSIAQLYHIDMAHAAKVRDTAMALFEQVADEWQLRPHARLLAYGATLHEIGLHINSKSLHKHGGYIISNSDLPGFSEALQLDLARLITNHRKKPNELMLAELEPNHKLTLNRLLCLLRLAVLLNLGRIAKTLTLDHIKVIPDGLMLVLPSHKRKISLFMKDLQREQKQMLTLGMNLRLVSSLT</sequence>
<comment type="caution">
    <text evidence="14">The sequence shown here is derived from an EMBL/GenBank/DDBJ whole genome shotgun (WGS) entry which is preliminary data.</text>
</comment>
<dbReference type="Gene3D" id="3.30.420.150">
    <property type="entry name" value="Exopolyphosphatase. Domain 2"/>
    <property type="match status" value="1"/>
</dbReference>
<evidence type="ECO:0000256" key="3">
    <source>
        <dbReference type="ARBA" id="ARBA00007125"/>
    </source>
</evidence>
<keyword evidence="7" id="KW-1003">Cell membrane</keyword>
<dbReference type="GeneID" id="11772078"/>
<protein>
    <recommendedName>
        <fullName evidence="6">Exopolyphosphatase</fullName>
        <ecNumber evidence="5">3.6.1.11</ecNumber>
    </recommendedName>
</protein>
<evidence type="ECO:0000256" key="6">
    <source>
        <dbReference type="ARBA" id="ARBA00020416"/>
    </source>
</evidence>